<name>A0ABW5TI26_9ENTE</name>
<dbReference type="Pfam" id="PF00571">
    <property type="entry name" value="CBS"/>
    <property type="match status" value="2"/>
</dbReference>
<evidence type="ECO:0000259" key="1">
    <source>
        <dbReference type="Pfam" id="PF00571"/>
    </source>
</evidence>
<protein>
    <submittedName>
        <fullName evidence="2">CBS domain-containing protein</fullName>
    </submittedName>
</protein>
<dbReference type="RefSeq" id="WP_379979331.1">
    <property type="nucleotide sequence ID" value="NZ_JBHUMO010000011.1"/>
</dbReference>
<keyword evidence="3" id="KW-1185">Reference proteome</keyword>
<reference evidence="3" key="1">
    <citation type="journal article" date="2019" name="Int. J. Syst. Evol. Microbiol.">
        <title>The Global Catalogue of Microorganisms (GCM) 10K type strain sequencing project: providing services to taxonomists for standard genome sequencing and annotation.</title>
        <authorList>
            <consortium name="The Broad Institute Genomics Platform"/>
            <consortium name="The Broad Institute Genome Sequencing Center for Infectious Disease"/>
            <person name="Wu L."/>
            <person name="Ma J."/>
        </authorList>
    </citation>
    <scope>NUCLEOTIDE SEQUENCE [LARGE SCALE GENOMIC DNA]</scope>
    <source>
        <strain evidence="3">TISTR 932</strain>
    </source>
</reference>
<gene>
    <name evidence="2" type="ORF">ACFSR0_01850</name>
</gene>
<evidence type="ECO:0000313" key="2">
    <source>
        <dbReference type="EMBL" id="MFD2728180.1"/>
    </source>
</evidence>
<proteinExistence type="predicted"/>
<dbReference type="Gene3D" id="3.10.580.10">
    <property type="entry name" value="CBS-domain"/>
    <property type="match status" value="1"/>
</dbReference>
<dbReference type="InterPro" id="IPR046342">
    <property type="entry name" value="CBS_dom_sf"/>
</dbReference>
<feature type="domain" description="CBS" evidence="1">
    <location>
        <begin position="177"/>
        <end position="228"/>
    </location>
</feature>
<accession>A0ABW5TI26</accession>
<dbReference type="SUPFAM" id="SSF54631">
    <property type="entry name" value="CBS-domain pair"/>
    <property type="match status" value="1"/>
</dbReference>
<comment type="caution">
    <text evidence="2">The sequence shown here is derived from an EMBL/GenBank/DDBJ whole genome shotgun (WGS) entry which is preliminary data.</text>
</comment>
<dbReference type="InterPro" id="IPR000644">
    <property type="entry name" value="CBS_dom"/>
</dbReference>
<dbReference type="EMBL" id="JBHUMO010000011">
    <property type="protein sequence ID" value="MFD2728180.1"/>
    <property type="molecule type" value="Genomic_DNA"/>
</dbReference>
<feature type="domain" description="CBS" evidence="1">
    <location>
        <begin position="104"/>
        <end position="145"/>
    </location>
</feature>
<dbReference type="Proteomes" id="UP001597427">
    <property type="component" value="Unassembled WGS sequence"/>
</dbReference>
<organism evidence="2 3">
    <name type="scientific">Enterococcus camelliae</name>
    <dbReference type="NCBI Taxonomy" id="453959"/>
    <lineage>
        <taxon>Bacteria</taxon>
        <taxon>Bacillati</taxon>
        <taxon>Bacillota</taxon>
        <taxon>Bacilli</taxon>
        <taxon>Lactobacillales</taxon>
        <taxon>Enterococcaceae</taxon>
        <taxon>Enterococcus</taxon>
    </lineage>
</organism>
<evidence type="ECO:0000313" key="3">
    <source>
        <dbReference type="Proteomes" id="UP001597427"/>
    </source>
</evidence>
<sequence>MAERAKIFISTFNRIEKWMQIQLKSETTMGFSQMVRKLARNSDLPIKKFEDDLLQLSQLRNAIIHDQIGEDFVIAEPNEWVISRIQKIEKELFEPEKVLPRFSKKVTGFTIDMPLEELLSIVAKKRYSQFPLYRNGEFKGLLTLRMLGFWFAKHYPIAPNVGKELTASALLEDDRKTTNYQFVAADTTIDYVQEQFAKHATLEAILITESGEPNGSLVGIIRPRDLVEQ</sequence>